<dbReference type="AlphaFoldDB" id="A0A7E4ZYA0"/>
<sequence length="95" mass="10878">MILIAVIMCIIFRKKISNIIFAAECEPQNAPGSVFYSPRQFHHRGALQIKKVAPFDPKAQFADEKDNNPHNARFQFTEDQNEVFDIGSEVEQVIE</sequence>
<accession>A0A7E4ZYA0</accession>
<dbReference type="WBParaSite" id="Pan_g2712.t1">
    <property type="protein sequence ID" value="Pan_g2712.t1"/>
    <property type="gene ID" value="Pan_g2712"/>
</dbReference>
<keyword evidence="1" id="KW-1185">Reference proteome</keyword>
<organism evidence="1 2">
    <name type="scientific">Panagrellus redivivus</name>
    <name type="common">Microworm</name>
    <dbReference type="NCBI Taxonomy" id="6233"/>
    <lineage>
        <taxon>Eukaryota</taxon>
        <taxon>Metazoa</taxon>
        <taxon>Ecdysozoa</taxon>
        <taxon>Nematoda</taxon>
        <taxon>Chromadorea</taxon>
        <taxon>Rhabditida</taxon>
        <taxon>Tylenchina</taxon>
        <taxon>Panagrolaimomorpha</taxon>
        <taxon>Panagrolaimoidea</taxon>
        <taxon>Panagrolaimidae</taxon>
        <taxon>Panagrellus</taxon>
    </lineage>
</organism>
<reference evidence="1" key="1">
    <citation type="journal article" date="2013" name="Genetics">
        <title>The draft genome and transcriptome of Panagrellus redivivus are shaped by the harsh demands of a free-living lifestyle.</title>
        <authorList>
            <person name="Srinivasan J."/>
            <person name="Dillman A.R."/>
            <person name="Macchietto M.G."/>
            <person name="Heikkinen L."/>
            <person name="Lakso M."/>
            <person name="Fracchia K.M."/>
            <person name="Antoshechkin I."/>
            <person name="Mortazavi A."/>
            <person name="Wong G."/>
            <person name="Sternberg P.W."/>
        </authorList>
    </citation>
    <scope>NUCLEOTIDE SEQUENCE [LARGE SCALE GENOMIC DNA]</scope>
    <source>
        <strain evidence="1">MT8872</strain>
    </source>
</reference>
<evidence type="ECO:0000313" key="1">
    <source>
        <dbReference type="Proteomes" id="UP000492821"/>
    </source>
</evidence>
<evidence type="ECO:0000313" key="2">
    <source>
        <dbReference type="WBParaSite" id="Pan_g2712.t1"/>
    </source>
</evidence>
<reference evidence="2" key="2">
    <citation type="submission" date="2020-10" db="UniProtKB">
        <authorList>
            <consortium name="WormBaseParasite"/>
        </authorList>
    </citation>
    <scope>IDENTIFICATION</scope>
</reference>
<proteinExistence type="predicted"/>
<protein>
    <submittedName>
        <fullName evidence="2">Uncharacterized protein</fullName>
    </submittedName>
</protein>
<dbReference type="Proteomes" id="UP000492821">
    <property type="component" value="Unassembled WGS sequence"/>
</dbReference>
<name>A0A7E4ZYA0_PANRE</name>